<dbReference type="InterPro" id="IPR012677">
    <property type="entry name" value="Nucleotide-bd_a/b_plait_sf"/>
</dbReference>
<accession>A0AA85K030</accession>
<keyword evidence="2 4" id="KW-0694">RNA-binding</keyword>
<dbReference type="Gene3D" id="3.30.70.330">
    <property type="match status" value="1"/>
</dbReference>
<evidence type="ECO:0000256" key="3">
    <source>
        <dbReference type="ARBA" id="ARBA00023242"/>
    </source>
</evidence>
<dbReference type="PROSITE" id="PS50102">
    <property type="entry name" value="RRM"/>
    <property type="match status" value="1"/>
</dbReference>
<evidence type="ECO:0000313" key="7">
    <source>
        <dbReference type="WBParaSite" id="TREG1_6180.2"/>
    </source>
</evidence>
<dbReference type="PANTHER" id="PTHR15597">
    <property type="entry name" value="ATAXIN 2-BINDING PROTEIN 1-RELATED"/>
    <property type="match status" value="1"/>
</dbReference>
<name>A0AA85K030_TRIRE</name>
<reference evidence="7" key="2">
    <citation type="submission" date="2023-11" db="UniProtKB">
        <authorList>
            <consortium name="WormBaseParasite"/>
        </authorList>
    </citation>
    <scope>IDENTIFICATION</scope>
</reference>
<dbReference type="GO" id="GO:0000381">
    <property type="term" value="P:regulation of alternative mRNA splicing, via spliceosome"/>
    <property type="evidence" value="ECO:0007669"/>
    <property type="project" value="InterPro"/>
</dbReference>
<dbReference type="InterPro" id="IPR035979">
    <property type="entry name" value="RBD_domain_sf"/>
</dbReference>
<evidence type="ECO:0000256" key="1">
    <source>
        <dbReference type="ARBA" id="ARBA00004123"/>
    </source>
</evidence>
<reference evidence="6" key="1">
    <citation type="submission" date="2022-06" db="EMBL/GenBank/DDBJ databases">
        <authorList>
            <person name="Berger JAMES D."/>
            <person name="Berger JAMES D."/>
        </authorList>
    </citation>
    <scope>NUCLEOTIDE SEQUENCE [LARGE SCALE GENOMIC DNA]</scope>
</reference>
<dbReference type="InterPro" id="IPR047131">
    <property type="entry name" value="RBFOX1-like"/>
</dbReference>
<comment type="subcellular location">
    <subcellularLocation>
        <location evidence="1">Nucleus</location>
    </subcellularLocation>
</comment>
<protein>
    <recommendedName>
        <fullName evidence="5">RRM domain-containing protein</fullName>
    </recommendedName>
</protein>
<dbReference type="SMART" id="SM00360">
    <property type="entry name" value="RRM"/>
    <property type="match status" value="1"/>
</dbReference>
<dbReference type="InterPro" id="IPR000504">
    <property type="entry name" value="RRM_dom"/>
</dbReference>
<dbReference type="WBParaSite" id="TREG1_6180.2">
    <property type="protein sequence ID" value="TREG1_6180.2"/>
    <property type="gene ID" value="TREG1_6180"/>
</dbReference>
<evidence type="ECO:0000256" key="4">
    <source>
        <dbReference type="PROSITE-ProRule" id="PRU00176"/>
    </source>
</evidence>
<proteinExistence type="predicted"/>
<evidence type="ECO:0000313" key="6">
    <source>
        <dbReference type="Proteomes" id="UP000050795"/>
    </source>
</evidence>
<dbReference type="Pfam" id="PF00076">
    <property type="entry name" value="RRM_1"/>
    <property type="match status" value="1"/>
</dbReference>
<dbReference type="Proteomes" id="UP000050795">
    <property type="component" value="Unassembled WGS sequence"/>
</dbReference>
<dbReference type="PANTHER" id="PTHR15597:SF22">
    <property type="entry name" value="RNA-BINDING FOX PROTEIN 1, ISOFORM H"/>
    <property type="match status" value="1"/>
</dbReference>
<sequence>MKNTNNTSVMTSNVTSSVSNEVVVSSSAGLSTNFISSNGLVSTLSTGVMSTMDNEDTQLVNAISNCGNPVTDVCTKDLNDVEGKSMLDQINSHQVVSLEAAVAAAAAALAVSTKNSTIISQGPTYSGSLNNPLHLSKLPASDINLSVHTAEKLETSYSLTSPTVPITQNQNVQLFSLSGELNLPLITSAAITSIHSPTLTSCGLNSGAAAALAANLVSVGPKRLHVSNIPFRFREADLRQLLGGFGFVTFATGEEADRARENLNGTVVEGRKIEINNATARVMTKKKSESPTLLKTATALRGVRALVPSTSSTAAIAAAAAALRGAAGLTGGLPMVSMSAPGNLASMVVASGIGGILQNPATFSATAPTLTNIAAMPSCNSLNANQALLAAAMASASGAPVNYNPAAAAAFCLAGADPNTAALLASYAAAAFGGIGNASNGCLVNNNGSASGNTPSTVIQTFGSPSQAASLTNSLAAMAMLPQTVPLLGSNAPAPLVQWFDPGSNMGVELELQHRIQQQQQQIQANQRALAAAVAAGFTPVSLSVTNPIESLTGSISGNTVGLCGNLSPSQAAAAVAANMLRAFSNSSTSINPNNLTSNRSGTNNPNVLVSSASGSQNVSAVQIQTNGSYTSVSSGQASVSGSNASGMSQASLSGTNQSVMAAASQHFPTQTSVSPTVMSYLPDLNAAAAAAAAASMDPYLNRLAAGYALNNAVVTTPAIYRTNSSYQRFSPY</sequence>
<dbReference type="AlphaFoldDB" id="A0AA85K030"/>
<evidence type="ECO:0000256" key="2">
    <source>
        <dbReference type="ARBA" id="ARBA00022884"/>
    </source>
</evidence>
<organism evidence="6 7">
    <name type="scientific">Trichobilharzia regenti</name>
    <name type="common">Nasal bird schistosome</name>
    <dbReference type="NCBI Taxonomy" id="157069"/>
    <lineage>
        <taxon>Eukaryota</taxon>
        <taxon>Metazoa</taxon>
        <taxon>Spiralia</taxon>
        <taxon>Lophotrochozoa</taxon>
        <taxon>Platyhelminthes</taxon>
        <taxon>Trematoda</taxon>
        <taxon>Digenea</taxon>
        <taxon>Strigeidida</taxon>
        <taxon>Schistosomatoidea</taxon>
        <taxon>Schistosomatidae</taxon>
        <taxon>Trichobilharzia</taxon>
    </lineage>
</organism>
<feature type="domain" description="RRM" evidence="5">
    <location>
        <begin position="222"/>
        <end position="280"/>
    </location>
</feature>
<keyword evidence="6" id="KW-1185">Reference proteome</keyword>
<dbReference type="GO" id="GO:0007399">
    <property type="term" value="P:nervous system development"/>
    <property type="evidence" value="ECO:0007669"/>
    <property type="project" value="InterPro"/>
</dbReference>
<dbReference type="GO" id="GO:0005634">
    <property type="term" value="C:nucleus"/>
    <property type="evidence" value="ECO:0007669"/>
    <property type="project" value="UniProtKB-SubCell"/>
</dbReference>
<dbReference type="GO" id="GO:0005737">
    <property type="term" value="C:cytoplasm"/>
    <property type="evidence" value="ECO:0007669"/>
    <property type="project" value="TreeGrafter"/>
</dbReference>
<evidence type="ECO:0000259" key="5">
    <source>
        <dbReference type="PROSITE" id="PS50102"/>
    </source>
</evidence>
<dbReference type="SUPFAM" id="SSF54928">
    <property type="entry name" value="RNA-binding domain, RBD"/>
    <property type="match status" value="1"/>
</dbReference>
<dbReference type="GO" id="GO:0003729">
    <property type="term" value="F:mRNA binding"/>
    <property type="evidence" value="ECO:0007669"/>
    <property type="project" value="TreeGrafter"/>
</dbReference>
<keyword evidence="3" id="KW-0539">Nucleus</keyword>